<proteinExistence type="predicted"/>
<evidence type="ECO:0000313" key="2">
    <source>
        <dbReference type="EMBL" id="GMS80729.1"/>
    </source>
</evidence>
<accession>A0AAV5SH53</accession>
<gene>
    <name evidence="2" type="ORF">PENTCL1PPCAC_2904</name>
</gene>
<protein>
    <recommendedName>
        <fullName evidence="4">G protein-coupled receptor</fullName>
    </recommendedName>
</protein>
<dbReference type="AlphaFoldDB" id="A0AAV5SH53"/>
<evidence type="ECO:0008006" key="4">
    <source>
        <dbReference type="Google" id="ProtNLM"/>
    </source>
</evidence>
<dbReference type="Proteomes" id="UP001432027">
    <property type="component" value="Unassembled WGS sequence"/>
</dbReference>
<feature type="non-terminal residue" evidence="2">
    <location>
        <position position="1"/>
    </location>
</feature>
<keyword evidence="1" id="KW-0472">Membrane</keyword>
<keyword evidence="1" id="KW-0812">Transmembrane</keyword>
<comment type="caution">
    <text evidence="2">The sequence shown here is derived from an EMBL/GenBank/DDBJ whole genome shotgun (WGS) entry which is preliminary data.</text>
</comment>
<keyword evidence="3" id="KW-1185">Reference proteome</keyword>
<feature type="non-terminal residue" evidence="2">
    <location>
        <position position="113"/>
    </location>
</feature>
<dbReference type="EMBL" id="BTSX01000001">
    <property type="protein sequence ID" value="GMS80729.1"/>
    <property type="molecule type" value="Genomic_DNA"/>
</dbReference>
<evidence type="ECO:0000256" key="1">
    <source>
        <dbReference type="SAM" id="Phobius"/>
    </source>
</evidence>
<sequence>VFHRNFLVLHSHTGGAAHCLYRETSFLTPFTDHVLSLAASVVNMIALGVAIIACLRADEFLIPAQVLLLVSIEVSLSLTLTQAFEGYYHNCACSLSFSFFINVLTCAAYVILP</sequence>
<reference evidence="2" key="1">
    <citation type="submission" date="2023-10" db="EMBL/GenBank/DDBJ databases">
        <title>Genome assembly of Pristionchus species.</title>
        <authorList>
            <person name="Yoshida K."/>
            <person name="Sommer R.J."/>
        </authorList>
    </citation>
    <scope>NUCLEOTIDE SEQUENCE</scope>
    <source>
        <strain evidence="2">RS0144</strain>
    </source>
</reference>
<feature type="transmembrane region" description="Helical" evidence="1">
    <location>
        <begin position="87"/>
        <end position="112"/>
    </location>
</feature>
<feature type="transmembrane region" description="Helical" evidence="1">
    <location>
        <begin position="34"/>
        <end position="53"/>
    </location>
</feature>
<feature type="transmembrane region" description="Helical" evidence="1">
    <location>
        <begin position="60"/>
        <end position="81"/>
    </location>
</feature>
<evidence type="ECO:0000313" key="3">
    <source>
        <dbReference type="Proteomes" id="UP001432027"/>
    </source>
</evidence>
<keyword evidence="1" id="KW-1133">Transmembrane helix</keyword>
<name>A0AAV5SH53_9BILA</name>
<organism evidence="2 3">
    <name type="scientific">Pristionchus entomophagus</name>
    <dbReference type="NCBI Taxonomy" id="358040"/>
    <lineage>
        <taxon>Eukaryota</taxon>
        <taxon>Metazoa</taxon>
        <taxon>Ecdysozoa</taxon>
        <taxon>Nematoda</taxon>
        <taxon>Chromadorea</taxon>
        <taxon>Rhabditida</taxon>
        <taxon>Rhabditina</taxon>
        <taxon>Diplogasteromorpha</taxon>
        <taxon>Diplogasteroidea</taxon>
        <taxon>Neodiplogasteridae</taxon>
        <taxon>Pristionchus</taxon>
    </lineage>
</organism>